<dbReference type="PANTHER" id="PTHR35011">
    <property type="entry name" value="2,3-DIKETO-L-GULONATE TRAP TRANSPORTER SMALL PERMEASE PROTEIN YIAM"/>
    <property type="match status" value="1"/>
</dbReference>
<feature type="transmembrane region" description="Helical" evidence="9">
    <location>
        <begin position="87"/>
        <end position="107"/>
    </location>
</feature>
<keyword evidence="12" id="KW-1185">Reference proteome</keyword>
<dbReference type="GO" id="GO:0015740">
    <property type="term" value="P:C4-dicarboxylate transport"/>
    <property type="evidence" value="ECO:0007669"/>
    <property type="project" value="TreeGrafter"/>
</dbReference>
<keyword evidence="4" id="KW-0997">Cell inner membrane</keyword>
<evidence type="ECO:0000256" key="1">
    <source>
        <dbReference type="ARBA" id="ARBA00004429"/>
    </source>
</evidence>
<evidence type="ECO:0000256" key="7">
    <source>
        <dbReference type="ARBA" id="ARBA00023136"/>
    </source>
</evidence>
<dbReference type="GO" id="GO:0005886">
    <property type="term" value="C:plasma membrane"/>
    <property type="evidence" value="ECO:0007669"/>
    <property type="project" value="UniProtKB-SubCell"/>
</dbReference>
<keyword evidence="2" id="KW-0813">Transport</keyword>
<sequence length="159" mass="17888">MRTLVGYWERLLRWILALGIALIMFAVVFHVVGRYFFGKTYMGTMELVRYTMIWVALLGAAVAFGSEGHIAVNILQDRLTKRSATWLRIAGNILLGVFLVVMIIGGFEIAVRNLKQISLGLQIPMFYPYLAIPIGGISMLFYVLMNILDSLTQLLSLRG</sequence>
<dbReference type="GO" id="GO:0022857">
    <property type="term" value="F:transmembrane transporter activity"/>
    <property type="evidence" value="ECO:0007669"/>
    <property type="project" value="TreeGrafter"/>
</dbReference>
<organism evidence="11 12">
    <name type="scientific">Desulforapulum autotrophicum (strain ATCC 43914 / DSM 3382 / VKM B-1955 / HRM2)</name>
    <name type="common">Desulfobacterium autotrophicum</name>
    <dbReference type="NCBI Taxonomy" id="177437"/>
    <lineage>
        <taxon>Bacteria</taxon>
        <taxon>Pseudomonadati</taxon>
        <taxon>Thermodesulfobacteriota</taxon>
        <taxon>Desulfobacteria</taxon>
        <taxon>Desulfobacterales</taxon>
        <taxon>Desulfobacteraceae</taxon>
        <taxon>Desulforapulum</taxon>
    </lineage>
</organism>
<evidence type="ECO:0000256" key="8">
    <source>
        <dbReference type="ARBA" id="ARBA00038436"/>
    </source>
</evidence>
<feature type="transmembrane region" description="Helical" evidence="9">
    <location>
        <begin position="12"/>
        <end position="32"/>
    </location>
</feature>
<proteinExistence type="inferred from homology"/>
<dbReference type="HOGENOM" id="CLU_086356_9_4_7"/>
<dbReference type="Pfam" id="PF04290">
    <property type="entry name" value="DctQ"/>
    <property type="match status" value="1"/>
</dbReference>
<keyword evidence="6 9" id="KW-1133">Transmembrane helix</keyword>
<evidence type="ECO:0000256" key="4">
    <source>
        <dbReference type="ARBA" id="ARBA00022519"/>
    </source>
</evidence>
<feature type="transmembrane region" description="Helical" evidence="9">
    <location>
        <begin position="127"/>
        <end position="148"/>
    </location>
</feature>
<dbReference type="STRING" id="177437.HRM2_47500"/>
<keyword evidence="3" id="KW-1003">Cell membrane</keyword>
<evidence type="ECO:0000313" key="12">
    <source>
        <dbReference type="Proteomes" id="UP000000442"/>
    </source>
</evidence>
<dbReference type="InterPro" id="IPR055348">
    <property type="entry name" value="DctQ"/>
</dbReference>
<dbReference type="EMBL" id="CP001087">
    <property type="protein sequence ID" value="ACN17799.1"/>
    <property type="molecule type" value="Genomic_DNA"/>
</dbReference>
<dbReference type="KEGG" id="dat:HRM2_47500"/>
<dbReference type="Proteomes" id="UP000000442">
    <property type="component" value="Chromosome"/>
</dbReference>
<dbReference type="eggNOG" id="COG3090">
    <property type="taxonomic scope" value="Bacteria"/>
</dbReference>
<feature type="domain" description="Tripartite ATP-independent periplasmic transporters DctQ component" evidence="10">
    <location>
        <begin position="23"/>
        <end position="151"/>
    </location>
</feature>
<evidence type="ECO:0000256" key="2">
    <source>
        <dbReference type="ARBA" id="ARBA00022448"/>
    </source>
</evidence>
<evidence type="ECO:0000256" key="6">
    <source>
        <dbReference type="ARBA" id="ARBA00022989"/>
    </source>
</evidence>
<evidence type="ECO:0000256" key="5">
    <source>
        <dbReference type="ARBA" id="ARBA00022692"/>
    </source>
</evidence>
<accession>C0QHE0</accession>
<evidence type="ECO:0000256" key="9">
    <source>
        <dbReference type="SAM" id="Phobius"/>
    </source>
</evidence>
<gene>
    <name evidence="11" type="primary">dctQ11</name>
    <name evidence="11" type="ordered locus">HRM2_47500</name>
</gene>
<comment type="similarity">
    <text evidence="8">Belongs to the TRAP transporter small permease family.</text>
</comment>
<keyword evidence="7 9" id="KW-0472">Membrane</keyword>
<evidence type="ECO:0000313" key="11">
    <source>
        <dbReference type="EMBL" id="ACN17799.1"/>
    </source>
</evidence>
<protein>
    <submittedName>
        <fullName evidence="11">DctQ11</fullName>
    </submittedName>
</protein>
<comment type="subcellular location">
    <subcellularLocation>
        <location evidence="1">Cell inner membrane</location>
        <topology evidence="1">Multi-pass membrane protein</topology>
    </subcellularLocation>
</comment>
<keyword evidence="5 9" id="KW-0812">Transmembrane</keyword>
<dbReference type="InterPro" id="IPR007387">
    <property type="entry name" value="TRAP_DctQ"/>
</dbReference>
<dbReference type="AlphaFoldDB" id="C0QHE0"/>
<dbReference type="PANTHER" id="PTHR35011:SF2">
    <property type="entry name" value="2,3-DIKETO-L-GULONATE TRAP TRANSPORTER SMALL PERMEASE PROTEIN YIAM"/>
    <property type="match status" value="1"/>
</dbReference>
<evidence type="ECO:0000259" key="10">
    <source>
        <dbReference type="Pfam" id="PF04290"/>
    </source>
</evidence>
<evidence type="ECO:0000256" key="3">
    <source>
        <dbReference type="ARBA" id="ARBA00022475"/>
    </source>
</evidence>
<feature type="transmembrane region" description="Helical" evidence="9">
    <location>
        <begin position="52"/>
        <end position="75"/>
    </location>
</feature>
<name>C0QHE0_DESAH</name>
<reference evidence="11 12" key="1">
    <citation type="journal article" date="2009" name="Environ. Microbiol.">
        <title>Genome sequence of Desulfobacterium autotrophicum HRM2, a marine sulfate reducer oxidizing organic carbon completely to carbon dioxide.</title>
        <authorList>
            <person name="Strittmatter A.W."/>
            <person name="Liesegang H."/>
            <person name="Rabus R."/>
            <person name="Decker I."/>
            <person name="Amann J."/>
            <person name="Andres S."/>
            <person name="Henne A."/>
            <person name="Fricke W.F."/>
            <person name="Martinez-Arias R."/>
            <person name="Bartels D."/>
            <person name="Goesmann A."/>
            <person name="Krause L."/>
            <person name="Puehler A."/>
            <person name="Klenk H.P."/>
            <person name="Richter M."/>
            <person name="Schuler M."/>
            <person name="Gloeckner F.O."/>
            <person name="Meyerdierks A."/>
            <person name="Gottschalk G."/>
            <person name="Amann R."/>
        </authorList>
    </citation>
    <scope>NUCLEOTIDE SEQUENCE [LARGE SCALE GENOMIC DNA]</scope>
    <source>
        <strain evidence="12">ATCC 43914 / DSM 3382 / HRM2</strain>
    </source>
</reference>